<dbReference type="InterPro" id="IPR015940">
    <property type="entry name" value="UBA"/>
</dbReference>
<accession>A0ABR2K0E9</accession>
<dbReference type="InterPro" id="IPR000626">
    <property type="entry name" value="Ubiquitin-like_dom"/>
</dbReference>
<keyword evidence="4" id="KW-1185">Reference proteome</keyword>
<dbReference type="SUPFAM" id="SSF46934">
    <property type="entry name" value="UBA-like"/>
    <property type="match status" value="1"/>
</dbReference>
<proteinExistence type="predicted"/>
<dbReference type="PROSITE" id="PS50030">
    <property type="entry name" value="UBA"/>
    <property type="match status" value="1"/>
</dbReference>
<dbReference type="InterPro" id="IPR029071">
    <property type="entry name" value="Ubiquitin-like_domsf"/>
</dbReference>
<evidence type="ECO:0000313" key="3">
    <source>
        <dbReference type="EMBL" id="KAK8884595.1"/>
    </source>
</evidence>
<dbReference type="Pfam" id="PF00240">
    <property type="entry name" value="ubiquitin"/>
    <property type="match status" value="1"/>
</dbReference>
<comment type="caution">
    <text evidence="3">The sequence shown here is derived from an EMBL/GenBank/DDBJ whole genome shotgun (WGS) entry which is preliminary data.</text>
</comment>
<evidence type="ECO:0000259" key="1">
    <source>
        <dbReference type="PROSITE" id="PS50030"/>
    </source>
</evidence>
<feature type="domain" description="Ubiquitin-like" evidence="2">
    <location>
        <begin position="1"/>
        <end position="69"/>
    </location>
</feature>
<dbReference type="PANTHER" id="PTHR10621">
    <property type="entry name" value="UV EXCISION REPAIR PROTEIN RAD23"/>
    <property type="match status" value="1"/>
</dbReference>
<dbReference type="CDD" id="cd14270">
    <property type="entry name" value="UBA"/>
    <property type="match status" value="1"/>
</dbReference>
<name>A0ABR2K0E9_9EUKA</name>
<gene>
    <name evidence="3" type="ORF">M9Y10_043711</name>
</gene>
<evidence type="ECO:0000313" key="4">
    <source>
        <dbReference type="Proteomes" id="UP001470230"/>
    </source>
</evidence>
<dbReference type="Proteomes" id="UP001470230">
    <property type="component" value="Unassembled WGS sequence"/>
</dbReference>
<sequence length="315" mass="35555">MDFQFRVPDGKTFKYHFDPETTIGMIKKKICEESNYDVLKIKLIHRCSLLTDDMKVQDISITPMEYIVIQPFSSIPTSINCKIGKLPELQPPKPLSPSEITEVLNNLDPKIQSHKDEIKTMLEMGFSLQDSIRGLTSTNFNVEAASESITNDCYDNEFADDFRRNERNMPQDDSGPSFLNSLLQSGLPFGLPPSLQLNNSGGNLFGLPPGLQSNNPTGNALGPQQGIQMNSPPMNAQPNPNHLQPFTNSGFQPAQQNFQNSHNQYFEYRILTQEQKMEVDSLAQEFSQIPFDIIIQFYVANDKNVNKTKEMLNAK</sequence>
<reference evidence="3 4" key="1">
    <citation type="submission" date="2024-04" db="EMBL/GenBank/DDBJ databases">
        <title>Tritrichomonas musculus Genome.</title>
        <authorList>
            <person name="Alves-Ferreira E."/>
            <person name="Grigg M."/>
            <person name="Lorenzi H."/>
            <person name="Galac M."/>
        </authorList>
    </citation>
    <scope>NUCLEOTIDE SEQUENCE [LARGE SCALE GENOMIC DNA]</scope>
    <source>
        <strain evidence="3 4">EAF2021</strain>
    </source>
</reference>
<dbReference type="InterPro" id="IPR009060">
    <property type="entry name" value="UBA-like_sf"/>
</dbReference>
<dbReference type="Gene3D" id="3.10.20.90">
    <property type="entry name" value="Phosphatidylinositol 3-kinase Catalytic Subunit, Chain A, domain 1"/>
    <property type="match status" value="1"/>
</dbReference>
<evidence type="ECO:0000259" key="2">
    <source>
        <dbReference type="PROSITE" id="PS50053"/>
    </source>
</evidence>
<organism evidence="3 4">
    <name type="scientific">Tritrichomonas musculus</name>
    <dbReference type="NCBI Taxonomy" id="1915356"/>
    <lineage>
        <taxon>Eukaryota</taxon>
        <taxon>Metamonada</taxon>
        <taxon>Parabasalia</taxon>
        <taxon>Tritrichomonadida</taxon>
        <taxon>Tritrichomonadidae</taxon>
        <taxon>Tritrichomonas</taxon>
    </lineage>
</organism>
<dbReference type="PANTHER" id="PTHR10621:SF0">
    <property type="entry name" value="UV EXCISION REPAIR PROTEIN RAD23"/>
    <property type="match status" value="1"/>
</dbReference>
<protein>
    <recommendedName>
        <fullName evidence="5">Ubiquitin family protein</fullName>
    </recommendedName>
</protein>
<dbReference type="PROSITE" id="PS50053">
    <property type="entry name" value="UBIQUITIN_2"/>
    <property type="match status" value="1"/>
</dbReference>
<feature type="domain" description="UBA" evidence="1">
    <location>
        <begin position="106"/>
        <end position="152"/>
    </location>
</feature>
<dbReference type="EMBL" id="JAPFFF010000008">
    <property type="protein sequence ID" value="KAK8884595.1"/>
    <property type="molecule type" value="Genomic_DNA"/>
</dbReference>
<dbReference type="SMART" id="SM00165">
    <property type="entry name" value="UBA"/>
    <property type="match status" value="1"/>
</dbReference>
<dbReference type="Gene3D" id="1.10.8.10">
    <property type="entry name" value="DNA helicase RuvA subunit, C-terminal domain"/>
    <property type="match status" value="1"/>
</dbReference>
<evidence type="ECO:0008006" key="5">
    <source>
        <dbReference type="Google" id="ProtNLM"/>
    </source>
</evidence>
<dbReference type="SUPFAM" id="SSF54236">
    <property type="entry name" value="Ubiquitin-like"/>
    <property type="match status" value="1"/>
</dbReference>